<evidence type="ECO:0000313" key="2">
    <source>
        <dbReference type="EMBL" id="QBQ36870.1"/>
    </source>
</evidence>
<evidence type="ECO:0000313" key="3">
    <source>
        <dbReference type="Proteomes" id="UP000294359"/>
    </source>
</evidence>
<dbReference type="EMBL" id="CP038026">
    <property type="protein sequence ID" value="QBQ36870.1"/>
    <property type="molecule type" value="Genomic_DNA"/>
</dbReference>
<evidence type="ECO:0008006" key="5">
    <source>
        <dbReference type="Google" id="ProtNLM"/>
    </source>
</evidence>
<keyword evidence="3" id="KW-1185">Reference proteome</keyword>
<accession>A0A4P7BF16</accession>
<protein>
    <recommendedName>
        <fullName evidence="5">Glycosyltransferase</fullName>
    </recommendedName>
</protein>
<dbReference type="Proteomes" id="UP000619512">
    <property type="component" value="Unassembled WGS sequence"/>
</dbReference>
<proteinExistence type="predicted"/>
<evidence type="ECO:0000313" key="1">
    <source>
        <dbReference type="EMBL" id="GGY72029.1"/>
    </source>
</evidence>
<organism evidence="1 4">
    <name type="scientific">Pseudoduganella plicata</name>
    <dbReference type="NCBI Taxonomy" id="321984"/>
    <lineage>
        <taxon>Bacteria</taxon>
        <taxon>Pseudomonadati</taxon>
        <taxon>Pseudomonadota</taxon>
        <taxon>Betaproteobacteria</taxon>
        <taxon>Burkholderiales</taxon>
        <taxon>Oxalobacteraceae</taxon>
        <taxon>Telluria group</taxon>
        <taxon>Pseudoduganella</taxon>
    </lineage>
</organism>
<evidence type="ECO:0000313" key="4">
    <source>
        <dbReference type="Proteomes" id="UP000619512"/>
    </source>
</evidence>
<sequence length="210" mass="23251">MTIKLSFSENILDINDVINVRSYGAPGSCELGGATWLEAGVAPYDSLLAVLRFIYRLVQRKLPRHRMWVLIASPAWQPDTRITRYHKLWGALKARGIEISHACEASEYVVASNEGVKFFGSICISELSLPSVAKALLAEKSAYILSCSGQSTMEQLVETGWRGELGHDMALIESVTKSDSLLFKVLGEFDDRERGLVGIGKPNLLRDFCN</sequence>
<name>A0A4P7BF16_9BURK</name>
<dbReference type="RefSeq" id="WP_134385195.1">
    <property type="nucleotide sequence ID" value="NZ_BMWW01000001.1"/>
</dbReference>
<gene>
    <name evidence="2" type="ORF">E1742_12345</name>
    <name evidence="1" type="ORF">GCM10007388_00010</name>
</gene>
<reference evidence="1" key="1">
    <citation type="journal article" date="2014" name="Int. J. Syst. Evol. Microbiol.">
        <title>Complete genome sequence of Corynebacterium casei LMG S-19264T (=DSM 44701T), isolated from a smear-ripened cheese.</title>
        <authorList>
            <consortium name="US DOE Joint Genome Institute (JGI-PGF)"/>
            <person name="Walter F."/>
            <person name="Albersmeier A."/>
            <person name="Kalinowski J."/>
            <person name="Ruckert C."/>
        </authorList>
    </citation>
    <scope>NUCLEOTIDE SEQUENCE</scope>
    <source>
        <strain evidence="1">KCTC 12344</strain>
    </source>
</reference>
<dbReference type="AlphaFoldDB" id="A0A4P7BF16"/>
<dbReference type="OrthoDB" id="9097118at2"/>
<reference evidence="2 3" key="2">
    <citation type="submission" date="2019-03" db="EMBL/GenBank/DDBJ databases">
        <title>Draft Genome Sequences of Six Type Strains of the Genus Massilia.</title>
        <authorList>
            <person name="Miess H."/>
            <person name="Frediansyhah A."/>
            <person name="Gross H."/>
        </authorList>
    </citation>
    <scope>NUCLEOTIDE SEQUENCE [LARGE SCALE GENOMIC DNA]</scope>
    <source>
        <strain evidence="2 3">DSM 17505</strain>
    </source>
</reference>
<dbReference type="EMBL" id="BMWW01000001">
    <property type="protein sequence ID" value="GGY72029.1"/>
    <property type="molecule type" value="Genomic_DNA"/>
</dbReference>
<reference evidence="1" key="3">
    <citation type="submission" date="2022-12" db="EMBL/GenBank/DDBJ databases">
        <authorList>
            <person name="Sun Q."/>
            <person name="Kim S."/>
        </authorList>
    </citation>
    <scope>NUCLEOTIDE SEQUENCE</scope>
    <source>
        <strain evidence="1">KCTC 12344</strain>
    </source>
</reference>
<dbReference type="Proteomes" id="UP000294359">
    <property type="component" value="Chromosome"/>
</dbReference>